<organism evidence="1 2">
    <name type="scientific">Candidatus Opimibacter skivensis</name>
    <dbReference type="NCBI Taxonomy" id="2982028"/>
    <lineage>
        <taxon>Bacteria</taxon>
        <taxon>Pseudomonadati</taxon>
        <taxon>Bacteroidota</taxon>
        <taxon>Saprospiria</taxon>
        <taxon>Saprospirales</taxon>
        <taxon>Saprospiraceae</taxon>
        <taxon>Candidatus Opimibacter</taxon>
    </lineage>
</organism>
<reference evidence="1 2" key="1">
    <citation type="submission" date="2020-10" db="EMBL/GenBank/DDBJ databases">
        <title>Connecting structure to function with the recovery of over 1000 high-quality activated sludge metagenome-assembled genomes encoding full-length rRNA genes using long-read sequencing.</title>
        <authorList>
            <person name="Singleton C.M."/>
            <person name="Petriglieri F."/>
            <person name="Kristensen J.M."/>
            <person name="Kirkegaard R.H."/>
            <person name="Michaelsen T.Y."/>
            <person name="Andersen M.H."/>
            <person name="Karst S.M."/>
            <person name="Dueholm M.S."/>
            <person name="Nielsen P.H."/>
            <person name="Albertsen M."/>
        </authorList>
    </citation>
    <scope>NUCLEOTIDE SEQUENCE [LARGE SCALE GENOMIC DNA]</scope>
    <source>
        <strain evidence="1">Ribe_18-Q3-R11-54_MAXAC.273</strain>
    </source>
</reference>
<dbReference type="Pfam" id="PF13585">
    <property type="entry name" value="CHU_C"/>
    <property type="match status" value="1"/>
</dbReference>
<dbReference type="Pfam" id="PF13573">
    <property type="entry name" value="SprB"/>
    <property type="match status" value="1"/>
</dbReference>
<comment type="caution">
    <text evidence="1">The sequence shown here is derived from an EMBL/GenBank/DDBJ whole genome shotgun (WGS) entry which is preliminary data.</text>
</comment>
<evidence type="ECO:0000313" key="2">
    <source>
        <dbReference type="Proteomes" id="UP000808337"/>
    </source>
</evidence>
<accession>A0A9D7XUY0</accession>
<dbReference type="InterPro" id="IPR026341">
    <property type="entry name" value="T9SS_type_B"/>
</dbReference>
<dbReference type="EMBL" id="JADKGY010000029">
    <property type="protein sequence ID" value="MBK9984162.1"/>
    <property type="molecule type" value="Genomic_DNA"/>
</dbReference>
<dbReference type="InterPro" id="IPR025667">
    <property type="entry name" value="SprB_repeat"/>
</dbReference>
<evidence type="ECO:0000313" key="1">
    <source>
        <dbReference type="EMBL" id="MBK9984162.1"/>
    </source>
</evidence>
<sequence length="2502" mass="260332">MEQTIEKSSGINIFYWASNYTLTMRLRIPLLCICIVSYLYTIAQPNNDCSTAQSIITLDGTCVSGSDNTGATPDVGPSSCTVGSNNNVWYTFVAQGVSAQISVPNGPGVPEITLANFTGAACVPANFNEIDCANATTLVVDNVLTIGNTYYVMVSFTNNGVGVFDICIDNPVPASNDACSNAIPLSNIDGVCTQYNNDFPSTDILTPGCFTGSTYNVWFSFVAQGVSLDAHIPAGGPGVAQLAVIDFVTPCNSVGAVVVGCATGTNHIVLDNQLTIGQTYYVVVGFQNSSFSAGTGDFDLCVDNPVPAVNDFCNGAITIPASVLSDPTTCYDVISGVDVNNDYPSTDVGLFSCWNMGDSYNVWYSFVAQGNDVSILVDPVFNNCDPEIALVQFTGNPCDINGAQALDCANGTVLDYNDLLVIGQTYFVSVGFENNCTGDFCMNVFDPVPPPNDLPCNAEVLPTNGNCVDGTTIYANPEGFPLPPACQSAISNTVWYQISMSNPVNVGYTIDLTLDNGGPNTTVSIAIYEVTDCNSITNLVFFNCGAPPQAPIEFGPVDETATYYIMIATSEPNETDFSICVDEIPPCFTNDLCTTATVINNVVSDMAFVCVPGCNLFADPETFNNNCGIGDFSTVWFQVNTDGAATLMNINVQSDDFDAPTITLFHSISGDCSNIQNVGLTQSNLSCITGSGGEAEALGSNVGSNEIYYIAVSSLNNVGGNFTICVNTISQASACVTSSQIQITARSGGGPLTGPFFPGETVSICMNVNSYTAAGNGCQWFQGMIPIFGNGWDPSSFDSNGQPLNATVNGNNIGVAGNGLYGASTWDWFTGIGYHHNNIFFQVGDLDGNGTIEMCNILYDVNCPNLGGITGGCCGPCWANAGDPLPPGWFAYGINGSCPTLGPPPTVDWGDGNTCGGGMGPWHFCFDLVTRDYPDCLTDPTTMDLSLGFFTTADGETGSWTGGPSVCALDQPLSLGLPMCCNVLTEDDQVADPLCSGQVFVYSVDAPGVDFWTWTYDDAGGVTGGVDGQGGPGSLIIATLVNGGGTSGTGEYTFLGFAGGACPVYRIVLTVPVFPEIMASFTPLVLCATPTNPYIIGPDVIGGSGNYDYIWAPGGENTATISVDNPVNGTTYTVTVSDDVGCVGTASITIQVYTTFPVDIISPVLEQCIQNGPINLDVNATGNFPPFTYEWTDPGGGTFNTQSIMSDITGQHLVVVTDDEGCIGKDSVTITLDETPAVTVQGVIGQPAICDGNSTPLTAVASMGETPYIYDWDTPEGPDSGKNISATSPGTYTVTVEDNNGCTSTGTIDVLLQPSPVPDLGPNLLVCNFDEIIVVTPTELFSDYQWSTGPANNGINFITVNQVGTYTVTVTNEFGCTGETQVNIDLFPSTSFPMPDTFKICAGATVHLDGNDYGGPWDYFIWDECASCQCCVDYPAGDYTVTAYDDNGCSAVHAFTVANTISLTPNLQGPSVICTGSPITLTADPGFLTYSWSVPGSANSISVSAPGTYSVTVTDNVGCTGEESLTVVSGDFVAAITGPVSICSGVQSTLNAGAGFTSYVWSNSAVTDTIHANAGTYSVTVTNSSGCTSVANTTVVETPFVPIITGDNMICQTSETSTLDAGGPYANYVWSANAGGATSQTVTVTAGTYTVTITDISTCVANASFTVGNHPVPPVAITGLPDFCVGGNTQMTATAGYLNYIWNTSEVTPAITINTAGPYTVTITDANGCTNIATTTVNPPFQETVAITGSFIFCPGDVATLAVPPGYASVVWSTGPVNVDQIQTSFEGQVSVIVVDPGGCTAYDTVTTMSNATLYPKITGDSIICDAGPGVLDAGPGFDLYQWSGALGTGQTASVSSPGIYSVTVSSLSGCTGEDQITVISHASPSAVVTATASACDKQEPGGPSTLVNFTSQVTGGDLTGTWALVSGPSAVNLSNPNIVNFSGLPAGTYTFSYTTGAALTPCTNKSYNMVVTVNACACPAVSVGLAPDLCNDMGTINLNTLVTGTTGGVWTIISSPPGSNPAFITGNVLDASTADAGTYTLQYVVSGLAAYCTNSVTTTINVMRKPVAGLAAAPLQFCAGENQTVTLSSLLIGNDPGGMWKESSANPSTGGAFNSATGKFNVVAQLPGIYTFDYVVNGPGPCPDDQVTVQVEIENNPIADAGATATLDCNLPTTVLGGNGSSVGAEFVYSWVASNGGNVQNPNQLHAIATASGTYTLTVMNMMTGCSSTDQVIIDQIGTFPSAVNLVVKSPDCAGDPPGSAQVMAVTGGIAPYTYSLNNAAPVSSPVFNNLPAGDYELLVTDATGCKLRDSFTIQPQVNVSLSIVNFVHDTFVYAFGDTIKLAFLYSGTSDTPDSLVWKLGDSVICINCPVLELVADLSGKITLEAYDVRGCKITKSINYLVVRIRDVYIPNVFSPNGDGFNDYFTLFTKADVTGISMEVFTRWGDLVFRKADFAPNVPNIGWDGTFRNQQLNPGVYVYKIVIVYGDGLTEQVAGDITIVR</sequence>
<dbReference type="InterPro" id="IPR013783">
    <property type="entry name" value="Ig-like_fold"/>
</dbReference>
<dbReference type="NCBIfam" id="TIGR04131">
    <property type="entry name" value="Bac_Flav_CTERM"/>
    <property type="match status" value="1"/>
</dbReference>
<dbReference type="Proteomes" id="UP000808337">
    <property type="component" value="Unassembled WGS sequence"/>
</dbReference>
<protein>
    <submittedName>
        <fullName evidence="1">Gliding motility-associated C-terminal domain-containing protein</fullName>
    </submittedName>
</protein>
<gene>
    <name evidence="1" type="ORF">IPP15_17635</name>
</gene>
<name>A0A9D7XUY0_9BACT</name>
<proteinExistence type="predicted"/>
<dbReference type="Gene3D" id="2.60.40.10">
    <property type="entry name" value="Immunoglobulins"/>
    <property type="match status" value="3"/>
</dbReference>